<keyword evidence="5 7" id="KW-1133">Transmembrane helix</keyword>
<feature type="transmembrane region" description="Helical" evidence="7">
    <location>
        <begin position="134"/>
        <end position="158"/>
    </location>
</feature>
<evidence type="ECO:0000256" key="6">
    <source>
        <dbReference type="ARBA" id="ARBA00023136"/>
    </source>
</evidence>
<comment type="caution">
    <text evidence="9">The sequence shown here is derived from an EMBL/GenBank/DDBJ whole genome shotgun (WGS) entry which is preliminary data.</text>
</comment>
<dbReference type="EMBL" id="JAOXXL010000015">
    <property type="protein sequence ID" value="MCY7008250.1"/>
    <property type="molecule type" value="Genomic_DNA"/>
</dbReference>
<evidence type="ECO:0000313" key="10">
    <source>
        <dbReference type="Proteomes" id="UP001062738"/>
    </source>
</evidence>
<evidence type="ECO:0000256" key="3">
    <source>
        <dbReference type="ARBA" id="ARBA00022692"/>
    </source>
</evidence>
<evidence type="ECO:0000256" key="5">
    <source>
        <dbReference type="ARBA" id="ARBA00022989"/>
    </source>
</evidence>
<dbReference type="CDD" id="cd01115">
    <property type="entry name" value="SLC13_permease"/>
    <property type="match status" value="1"/>
</dbReference>
<gene>
    <name evidence="9" type="ORF">OCK72_06215</name>
</gene>
<organism evidence="9 10">
    <name type="scientific">Fusobacterium simiae</name>
    <dbReference type="NCBI Taxonomy" id="855"/>
    <lineage>
        <taxon>Bacteria</taxon>
        <taxon>Fusobacteriati</taxon>
        <taxon>Fusobacteriota</taxon>
        <taxon>Fusobacteriia</taxon>
        <taxon>Fusobacteriales</taxon>
        <taxon>Fusobacteriaceae</taxon>
        <taxon>Fusobacterium</taxon>
    </lineage>
</organism>
<evidence type="ECO:0000256" key="1">
    <source>
        <dbReference type="ARBA" id="ARBA00004141"/>
    </source>
</evidence>
<dbReference type="RefSeq" id="WP_254540609.1">
    <property type="nucleotide sequence ID" value="NZ_JAOXXL010000015.1"/>
</dbReference>
<comment type="subcellular location">
    <subcellularLocation>
        <location evidence="1">Membrane</location>
        <topology evidence="1">Multi-pass membrane protein</topology>
    </subcellularLocation>
</comment>
<dbReference type="PANTHER" id="PTHR43652:SF1">
    <property type="entry name" value="RESPONSE REGULATOR"/>
    <property type="match status" value="1"/>
</dbReference>
<dbReference type="Pfam" id="PF03600">
    <property type="entry name" value="CitMHS"/>
    <property type="match status" value="1"/>
</dbReference>
<dbReference type="Proteomes" id="UP001062738">
    <property type="component" value="Unassembled WGS sequence"/>
</dbReference>
<name>A0ABT4DI20_FUSSI</name>
<keyword evidence="6 7" id="KW-0472">Membrane</keyword>
<dbReference type="InterPro" id="IPR001898">
    <property type="entry name" value="SLC13A/DASS"/>
</dbReference>
<keyword evidence="4" id="KW-0677">Repeat</keyword>
<keyword evidence="10" id="KW-1185">Reference proteome</keyword>
<evidence type="ECO:0000259" key="8">
    <source>
        <dbReference type="Pfam" id="PF03600"/>
    </source>
</evidence>
<reference evidence="9" key="1">
    <citation type="submission" date="2022-09" db="EMBL/GenBank/DDBJ databases">
        <authorList>
            <person name="Zoaiter M."/>
        </authorList>
    </citation>
    <scope>NUCLEOTIDE SEQUENCE</scope>
    <source>
        <strain evidence="9">DSM 19848</strain>
    </source>
</reference>
<feature type="transmembrane region" description="Helical" evidence="7">
    <location>
        <begin position="225"/>
        <end position="240"/>
    </location>
</feature>
<feature type="transmembrane region" description="Helical" evidence="7">
    <location>
        <begin position="278"/>
        <end position="296"/>
    </location>
</feature>
<evidence type="ECO:0000256" key="4">
    <source>
        <dbReference type="ARBA" id="ARBA00022737"/>
    </source>
</evidence>
<evidence type="ECO:0000313" key="9">
    <source>
        <dbReference type="EMBL" id="MCY7008250.1"/>
    </source>
</evidence>
<proteinExistence type="predicted"/>
<feature type="transmembrane region" description="Helical" evidence="7">
    <location>
        <begin position="398"/>
        <end position="418"/>
    </location>
</feature>
<evidence type="ECO:0000256" key="7">
    <source>
        <dbReference type="SAM" id="Phobius"/>
    </source>
</evidence>
<keyword evidence="3 7" id="KW-0812">Transmembrane</keyword>
<evidence type="ECO:0000256" key="2">
    <source>
        <dbReference type="ARBA" id="ARBA00022448"/>
    </source>
</evidence>
<dbReference type="InterPro" id="IPR051679">
    <property type="entry name" value="DASS-Related_Transporters"/>
</dbReference>
<dbReference type="InterPro" id="IPR004680">
    <property type="entry name" value="Cit_transptr-like_dom"/>
</dbReference>
<feature type="domain" description="Citrate transporter-like" evidence="8">
    <location>
        <begin position="15"/>
        <end position="367"/>
    </location>
</feature>
<feature type="transmembrane region" description="Helical" evidence="7">
    <location>
        <begin position="359"/>
        <end position="378"/>
    </location>
</feature>
<feature type="transmembrane region" description="Helical" evidence="7">
    <location>
        <begin position="50"/>
        <end position="70"/>
    </location>
</feature>
<keyword evidence="2" id="KW-0813">Transport</keyword>
<feature type="transmembrane region" description="Helical" evidence="7">
    <location>
        <begin position="6"/>
        <end position="38"/>
    </location>
</feature>
<feature type="transmembrane region" description="Helical" evidence="7">
    <location>
        <begin position="92"/>
        <end position="122"/>
    </location>
</feature>
<protein>
    <submittedName>
        <fullName evidence="9">SLC13 family permease</fullName>
    </submittedName>
</protein>
<feature type="transmembrane region" description="Helical" evidence="7">
    <location>
        <begin position="316"/>
        <end position="347"/>
    </location>
</feature>
<dbReference type="PANTHER" id="PTHR43652">
    <property type="entry name" value="BASIC AMINO ACID ANTIPORTER YFCC-RELATED"/>
    <property type="match status" value="1"/>
</dbReference>
<sequence>MNEITITLLFLFFTIVLYVTEKIPLALTSMIVCVGLNLTGVLTIKEAFEGFVNGNVILFVAMFIVGGALFETGMASDIGGIITKFAKTEKQLIISIMVIVGLLSGVLSNTGTAAVLIPVVVGVASKSGFARSKLLMPLVFAAALGGNLSLIGAPGNMIANTALESVNMSFGFFEYAKVGLPMLVCAILFYSTIGFKLLPNNKADEKELAYNETDEGIEKEKWKKIFSLVVMIFTILAMIFENKIGIKLQISACIGAIILVLFKVISEEEAYNSIDTKTIFLFGGSLSLATALQKTGAGTIIADTIISRLGENPSPYVLLLVILILSSIMTNFMSNTATTALLVPIGLSIATRINADPRAVLMAMVIGGSCAYATPIGMPANTMVINIGNYKFKDYLKAGGPLVIISIVISAILLPIFFPFY</sequence>
<accession>A0ABT4DI20</accession>
<dbReference type="NCBIfam" id="TIGR00785">
    <property type="entry name" value="dass"/>
    <property type="match status" value="1"/>
</dbReference>
<feature type="transmembrane region" description="Helical" evidence="7">
    <location>
        <begin position="246"/>
        <end position="266"/>
    </location>
</feature>
<feature type="transmembrane region" description="Helical" evidence="7">
    <location>
        <begin position="178"/>
        <end position="198"/>
    </location>
</feature>